<dbReference type="VEuPathDB" id="TriTrypDB:TCDM_01680"/>
<dbReference type="GO" id="GO:0016301">
    <property type="term" value="F:kinase activity"/>
    <property type="evidence" value="ECO:0007669"/>
    <property type="project" value="UniProtKB-KW"/>
</dbReference>
<evidence type="ECO:0000256" key="10">
    <source>
        <dbReference type="SAM" id="Phobius"/>
    </source>
</evidence>
<dbReference type="VEuPathDB" id="TriTrypDB:TcCLB.510729.290"/>
<feature type="transmembrane region" description="Helical" evidence="10">
    <location>
        <begin position="66"/>
        <end position="87"/>
    </location>
</feature>
<dbReference type="VEuPathDB" id="TriTrypDB:ECC02_002673"/>
<name>A0A2V2W2A9_TRYCR</name>
<dbReference type="VEuPathDB" id="TriTrypDB:Tc_MARK_4289"/>
<keyword evidence="4 10" id="KW-0812">Transmembrane</keyword>
<evidence type="ECO:0000256" key="8">
    <source>
        <dbReference type="ARBA" id="ARBA00023098"/>
    </source>
</evidence>
<feature type="domain" description="Sphingomyelin synthase-like" evidence="11">
    <location>
        <begin position="193"/>
        <end position="266"/>
    </location>
</feature>
<dbReference type="VEuPathDB" id="TriTrypDB:TcCLB.506885.124"/>
<keyword evidence="9 10" id="KW-0472">Membrane</keyword>
<evidence type="ECO:0000256" key="6">
    <source>
        <dbReference type="ARBA" id="ARBA00022919"/>
    </source>
</evidence>
<dbReference type="InterPro" id="IPR025749">
    <property type="entry name" value="Sphingomyelin_synth-like_dom"/>
</dbReference>
<evidence type="ECO:0000256" key="3">
    <source>
        <dbReference type="ARBA" id="ARBA00022679"/>
    </source>
</evidence>
<dbReference type="EMBL" id="PRFA01000002">
    <property type="protein sequence ID" value="PWV02651.1"/>
    <property type="molecule type" value="Genomic_DNA"/>
</dbReference>
<dbReference type="VEuPathDB" id="TriTrypDB:C3747_1g361"/>
<reference evidence="12 13" key="1">
    <citation type="journal article" date="2018" name="Microb. Genom.">
        <title>Expanding an expanded genome: long-read sequencing of Trypanosoma cruzi.</title>
        <authorList>
            <person name="Berna L."/>
            <person name="Rodriguez M."/>
            <person name="Chiribao M.L."/>
            <person name="Parodi-Talice A."/>
            <person name="Pita S."/>
            <person name="Rijo G."/>
            <person name="Alvarez-Valin F."/>
            <person name="Robello C."/>
        </authorList>
    </citation>
    <scope>NUCLEOTIDE SEQUENCE [LARGE SCALE GENOMIC DNA]</scope>
    <source>
        <strain evidence="12 13">Dm28c</strain>
    </source>
</reference>
<keyword evidence="3" id="KW-0808">Transferase</keyword>
<evidence type="ECO:0000256" key="2">
    <source>
        <dbReference type="ARBA" id="ARBA00005441"/>
    </source>
</evidence>
<dbReference type="PANTHER" id="PTHR21290">
    <property type="entry name" value="SPHINGOMYELIN SYNTHETASE"/>
    <property type="match status" value="1"/>
</dbReference>
<protein>
    <submittedName>
        <fullName evidence="12">Sphingomyelin/ceramide phosphorylethanolamine synthase, bifunctional</fullName>
    </submittedName>
</protein>
<dbReference type="VEuPathDB" id="TriTrypDB:TcBrA4_0059870"/>
<keyword evidence="7 10" id="KW-1133">Transmembrane helix</keyword>
<evidence type="ECO:0000313" key="12">
    <source>
        <dbReference type="EMBL" id="PWV02651.1"/>
    </source>
</evidence>
<comment type="similarity">
    <text evidence="2">Belongs to the sphingomyelin synthase family.</text>
</comment>
<accession>A0A2V2W2A9</accession>
<comment type="caution">
    <text evidence="12">The sequence shown here is derived from an EMBL/GenBank/DDBJ whole genome shotgun (WGS) entry which is preliminary data.</text>
</comment>
<dbReference type="PANTHER" id="PTHR21290:SF25">
    <property type="entry name" value="SPHINGOMYELIN SYNTHASE-RELATED PROTEIN 1"/>
    <property type="match status" value="1"/>
</dbReference>
<keyword evidence="5" id="KW-0418">Kinase</keyword>
<evidence type="ECO:0000259" key="11">
    <source>
        <dbReference type="Pfam" id="PF14360"/>
    </source>
</evidence>
<proteinExistence type="inferred from homology"/>
<evidence type="ECO:0000256" key="5">
    <source>
        <dbReference type="ARBA" id="ARBA00022777"/>
    </source>
</evidence>
<keyword evidence="8" id="KW-0443">Lipid metabolism</keyword>
<dbReference type="Pfam" id="PF14360">
    <property type="entry name" value="PAP2_C"/>
    <property type="match status" value="1"/>
</dbReference>
<evidence type="ECO:0000256" key="7">
    <source>
        <dbReference type="ARBA" id="ARBA00022989"/>
    </source>
</evidence>
<dbReference type="InterPro" id="IPR045221">
    <property type="entry name" value="Sphingomyelin_synth-like"/>
</dbReference>
<gene>
    <name evidence="12" type="ORF">C4B63_2g325</name>
</gene>
<evidence type="ECO:0000256" key="4">
    <source>
        <dbReference type="ARBA" id="ARBA00022692"/>
    </source>
</evidence>
<comment type="subcellular location">
    <subcellularLocation>
        <location evidence="1">Membrane</location>
        <topology evidence="1">Multi-pass membrane protein</topology>
    </subcellularLocation>
</comment>
<keyword evidence="6" id="KW-0746">Sphingolipid metabolism</keyword>
<dbReference type="GO" id="GO:0000139">
    <property type="term" value="C:Golgi membrane"/>
    <property type="evidence" value="ECO:0007669"/>
    <property type="project" value="TreeGrafter"/>
</dbReference>
<dbReference type="VEuPathDB" id="TriTrypDB:TcG_06519"/>
<dbReference type="GO" id="GO:0005789">
    <property type="term" value="C:endoplasmic reticulum membrane"/>
    <property type="evidence" value="ECO:0007669"/>
    <property type="project" value="TreeGrafter"/>
</dbReference>
<organism evidence="12 13">
    <name type="scientific">Trypanosoma cruzi</name>
    <dbReference type="NCBI Taxonomy" id="5693"/>
    <lineage>
        <taxon>Eukaryota</taxon>
        <taxon>Discoba</taxon>
        <taxon>Euglenozoa</taxon>
        <taxon>Kinetoplastea</taxon>
        <taxon>Metakinetoplastina</taxon>
        <taxon>Trypanosomatida</taxon>
        <taxon>Trypanosomatidae</taxon>
        <taxon>Trypanosoma</taxon>
        <taxon>Schizotrypanum</taxon>
    </lineage>
</organism>
<dbReference type="GO" id="GO:0046513">
    <property type="term" value="P:ceramide biosynthetic process"/>
    <property type="evidence" value="ECO:0007669"/>
    <property type="project" value="TreeGrafter"/>
</dbReference>
<dbReference type="GO" id="GO:0047493">
    <property type="term" value="F:ceramide cholinephosphotransferase activity"/>
    <property type="evidence" value="ECO:0007669"/>
    <property type="project" value="TreeGrafter"/>
</dbReference>
<evidence type="ECO:0000256" key="9">
    <source>
        <dbReference type="ARBA" id="ARBA00023136"/>
    </source>
</evidence>
<dbReference type="GO" id="GO:0005886">
    <property type="term" value="C:plasma membrane"/>
    <property type="evidence" value="ECO:0007669"/>
    <property type="project" value="TreeGrafter"/>
</dbReference>
<dbReference type="GO" id="GO:0033188">
    <property type="term" value="F:sphingomyelin synthase activity"/>
    <property type="evidence" value="ECO:0007669"/>
    <property type="project" value="TreeGrafter"/>
</dbReference>
<feature type="transmembrane region" description="Helical" evidence="10">
    <location>
        <begin position="137"/>
        <end position="160"/>
    </location>
</feature>
<sequence length="335" mass="37853">MVLMGPHSALRLLPLKTQAIRFVLLLLLSVLILAVALLVTNARMPDPKVVRPLPDIGFEVFPKVGWLEHVTDVCIFILNVLSLLVVFKLYLLHRKNEGLDELQPFSCCPLIGKIIFGVWDSGRQSGIEKRDAHLIAWIRYFTTYFIVLLFRAIVIVMTSYPATDNHCQNPVKITNPVKNVIMTLVTLGSGSIHCGDLMFSGHTVPITLSLLVQWIYGSMLHWVFRPASVLLVLLSFYSIIASRSHYTDDILVSFYITVTTFLVLRHSPEGAPWQLQLLIGWWPCCVSNEETEDSDRHPTFVAVEVFLPHGDYQCAERIREEKTTVGPACGNFGHW</sequence>
<dbReference type="VEuPathDB" id="TriTrypDB:TcCL_NonESM11859"/>
<dbReference type="Proteomes" id="UP000246121">
    <property type="component" value="Unassembled WGS sequence"/>
</dbReference>
<dbReference type="VEuPathDB" id="TriTrypDB:TcYC6_0071590"/>
<dbReference type="VEuPathDB" id="TriTrypDB:TCSYLVIO_005660"/>
<evidence type="ECO:0000256" key="1">
    <source>
        <dbReference type="ARBA" id="ARBA00004141"/>
    </source>
</evidence>
<evidence type="ECO:0000313" key="13">
    <source>
        <dbReference type="Proteomes" id="UP000246121"/>
    </source>
</evidence>
<dbReference type="VEuPathDB" id="TriTrypDB:BCY84_14489"/>
<dbReference type="AlphaFoldDB" id="A0A2V2W2A9"/>
<dbReference type="VEuPathDB" id="TriTrypDB:C4B63_2g325"/>
<feature type="transmembrane region" description="Helical" evidence="10">
    <location>
        <begin position="220"/>
        <end position="240"/>
    </location>
</feature>